<evidence type="ECO:0000313" key="4">
    <source>
        <dbReference type="Proteomes" id="UP000830671"/>
    </source>
</evidence>
<evidence type="ECO:0000256" key="1">
    <source>
        <dbReference type="SAM" id="MobiDB-lite"/>
    </source>
</evidence>
<dbReference type="EMBL" id="CP019472">
    <property type="protein sequence ID" value="UQC76133.1"/>
    <property type="molecule type" value="Genomic_DNA"/>
</dbReference>
<accession>A0A9Q8W9Z7</accession>
<feature type="region of interest" description="Disordered" evidence="1">
    <location>
        <begin position="210"/>
        <end position="237"/>
    </location>
</feature>
<sequence>MPTRKRLFPHRQPQLRRGRRIPYSPGRQYLASPIPGPSHFGICAPLLSEIRVKPTLPIRITRIRKTDRVFPFIIRVLFIILCWFRYVLAPSNLTLPIFNVSHLRNSVSAVTLYYHPKTRPHLEQQPHYFSAPNDLPLPRHLIRFCFETCSLPSIHQSLPSLLTAPTVDESMLMPLKHGRLKSAIRSPRAVQKRIVDDSGREIGVRCHHRRLLPWKPRPPRNASDQEDTKAPSAASPLRKESCIPNYFAHDASPPGLIEPHLKPPINNTRKRGTIYYPPLLRKFTQPTSLLTTNCNLRRKRGHGTMDFTIVNSVGGVGVHDNQIILPTFEIRSLLLLKISLAAKSPMTSTHHLHTHIHTYIGGYRLRDFHQRLRAQNPPHIEKLRSTAPCFRPSPPSPAVTYPYLFRPSIFFPLSTTLQVGAKYTTPSFQVSSQRTNKILATARLYANNHKQ</sequence>
<keyword evidence="2" id="KW-1133">Transmembrane helix</keyword>
<dbReference type="Proteomes" id="UP000830671">
    <property type="component" value="Chromosome 10"/>
</dbReference>
<protein>
    <submittedName>
        <fullName evidence="3">Uncharacterized protein</fullName>
    </submittedName>
</protein>
<reference evidence="3" key="1">
    <citation type="journal article" date="2021" name="Mol. Plant Microbe Interact.">
        <title>Complete Genome Sequence of the Plant-Pathogenic Fungus Colletotrichum lupini.</title>
        <authorList>
            <person name="Baroncelli R."/>
            <person name="Pensec F."/>
            <person name="Da Lio D."/>
            <person name="Boufleur T."/>
            <person name="Vicente I."/>
            <person name="Sarrocco S."/>
            <person name="Picot A."/>
            <person name="Baraldi E."/>
            <person name="Sukno S."/>
            <person name="Thon M."/>
            <person name="Le Floch G."/>
        </authorList>
    </citation>
    <scope>NUCLEOTIDE SEQUENCE</scope>
    <source>
        <strain evidence="3">IMI 504893</strain>
    </source>
</reference>
<organism evidence="3 4">
    <name type="scientific">Colletotrichum lupini</name>
    <dbReference type="NCBI Taxonomy" id="145971"/>
    <lineage>
        <taxon>Eukaryota</taxon>
        <taxon>Fungi</taxon>
        <taxon>Dikarya</taxon>
        <taxon>Ascomycota</taxon>
        <taxon>Pezizomycotina</taxon>
        <taxon>Sordariomycetes</taxon>
        <taxon>Hypocreomycetidae</taxon>
        <taxon>Glomerellales</taxon>
        <taxon>Glomerellaceae</taxon>
        <taxon>Colletotrichum</taxon>
        <taxon>Colletotrichum acutatum species complex</taxon>
    </lineage>
</organism>
<proteinExistence type="predicted"/>
<dbReference type="KEGG" id="clup:CLUP02_17644"/>
<keyword evidence="4" id="KW-1185">Reference proteome</keyword>
<evidence type="ECO:0000256" key="2">
    <source>
        <dbReference type="SAM" id="Phobius"/>
    </source>
</evidence>
<evidence type="ECO:0000313" key="3">
    <source>
        <dbReference type="EMBL" id="UQC76133.1"/>
    </source>
</evidence>
<name>A0A9Q8W9Z7_9PEZI</name>
<keyword evidence="2" id="KW-0812">Transmembrane</keyword>
<gene>
    <name evidence="3" type="ORF">CLUP02_17644</name>
</gene>
<dbReference type="GeneID" id="73351562"/>
<dbReference type="RefSeq" id="XP_049137776.1">
    <property type="nucleotide sequence ID" value="XM_049296552.1"/>
</dbReference>
<feature type="transmembrane region" description="Helical" evidence="2">
    <location>
        <begin position="69"/>
        <end position="88"/>
    </location>
</feature>
<dbReference type="AlphaFoldDB" id="A0A9Q8W9Z7"/>
<keyword evidence="2" id="KW-0472">Membrane</keyword>